<dbReference type="FunCoup" id="A2FI53">
    <property type="interactions" value="392"/>
</dbReference>
<keyword evidence="4 19" id="KW-0235">DNA replication</keyword>
<dbReference type="InterPro" id="IPR047187">
    <property type="entry name" value="SF1_C_Upf1"/>
</dbReference>
<evidence type="ECO:0000256" key="13">
    <source>
        <dbReference type="ARBA" id="ARBA00023014"/>
    </source>
</evidence>
<dbReference type="EC" id="3.6.4.12" evidence="19"/>
<keyword evidence="3 19" id="KW-0004">4Fe-4S</keyword>
<feature type="domain" description="DNA2/NAM7 helicase helicase" evidence="22">
    <location>
        <begin position="597"/>
        <end position="696"/>
    </location>
</feature>
<dbReference type="GO" id="GO:0005737">
    <property type="term" value="C:cytoplasm"/>
    <property type="evidence" value="ECO:0000318"/>
    <property type="project" value="GO_Central"/>
</dbReference>
<evidence type="ECO:0000259" key="23">
    <source>
        <dbReference type="Pfam" id="PF13087"/>
    </source>
</evidence>
<evidence type="ECO:0000259" key="21">
    <source>
        <dbReference type="Pfam" id="PF08696"/>
    </source>
</evidence>
<proteinExistence type="inferred from homology"/>
<dbReference type="InterPro" id="IPR041679">
    <property type="entry name" value="DNA2/NAM7-like_C"/>
</dbReference>
<evidence type="ECO:0000256" key="10">
    <source>
        <dbReference type="ARBA" id="ARBA00022806"/>
    </source>
</evidence>
<keyword evidence="25" id="KW-1185">Reference proteome</keyword>
<dbReference type="InterPro" id="IPR045055">
    <property type="entry name" value="DNA2/NAM7-like"/>
</dbReference>
<dbReference type="GO" id="GO:0046872">
    <property type="term" value="F:metal ion binding"/>
    <property type="evidence" value="ECO:0007669"/>
    <property type="project" value="UniProtKB-UniRule"/>
</dbReference>
<dbReference type="KEGG" id="tva:4753157"/>
<dbReference type="eggNOG" id="KOG1805">
    <property type="taxonomic scope" value="Eukaryota"/>
</dbReference>
<evidence type="ECO:0000313" key="24">
    <source>
        <dbReference type="EMBL" id="EAX95406.1"/>
    </source>
</evidence>
<dbReference type="GO" id="GO:0003723">
    <property type="term" value="F:RNA binding"/>
    <property type="evidence" value="ECO:0000318"/>
    <property type="project" value="GO_Central"/>
</dbReference>
<dbReference type="SUPFAM" id="SSF52540">
    <property type="entry name" value="P-loop containing nucleoside triphosphate hydrolases"/>
    <property type="match status" value="1"/>
</dbReference>
<gene>
    <name evidence="24" type="ORF">TVAG_461790</name>
</gene>
<keyword evidence="9 19" id="KW-0378">Hydrolase</keyword>
<evidence type="ECO:0000256" key="1">
    <source>
        <dbReference type="ARBA" id="ARBA00001966"/>
    </source>
</evidence>
<keyword evidence="10 19" id="KW-0347">Helicase</keyword>
<organism evidence="24 25">
    <name type="scientific">Trichomonas vaginalis (strain ATCC PRA-98 / G3)</name>
    <dbReference type="NCBI Taxonomy" id="412133"/>
    <lineage>
        <taxon>Eukaryota</taxon>
        <taxon>Metamonada</taxon>
        <taxon>Parabasalia</taxon>
        <taxon>Trichomonadida</taxon>
        <taxon>Trichomonadidae</taxon>
        <taxon>Trichomonas</taxon>
    </lineage>
</organism>
<evidence type="ECO:0000256" key="19">
    <source>
        <dbReference type="RuleBase" id="RU367041"/>
    </source>
</evidence>
<keyword evidence="11 19" id="KW-0067">ATP-binding</keyword>
<dbReference type="Pfam" id="PF13087">
    <property type="entry name" value="AAA_12"/>
    <property type="match status" value="1"/>
</dbReference>
<dbReference type="InterPro" id="IPR014808">
    <property type="entry name" value="DNA_replication_fac_Dna2_N"/>
</dbReference>
<keyword evidence="16 19" id="KW-0539">Nucleus</keyword>
<evidence type="ECO:0000256" key="12">
    <source>
        <dbReference type="ARBA" id="ARBA00023004"/>
    </source>
</evidence>
<keyword evidence="19" id="KW-0158">Chromosome</keyword>
<dbReference type="InterPro" id="IPR026851">
    <property type="entry name" value="Dna2/JHS1_DEXXQ-box"/>
</dbReference>
<evidence type="ECO:0000256" key="4">
    <source>
        <dbReference type="ARBA" id="ARBA00022705"/>
    </source>
</evidence>
<dbReference type="AlphaFoldDB" id="A2FI53"/>
<evidence type="ECO:0000256" key="5">
    <source>
        <dbReference type="ARBA" id="ARBA00022722"/>
    </source>
</evidence>
<dbReference type="GO" id="GO:0017108">
    <property type="term" value="F:5'-flap endonuclease activity"/>
    <property type="evidence" value="ECO:0000318"/>
    <property type="project" value="GO_Central"/>
</dbReference>
<dbReference type="EMBL" id="DS113807">
    <property type="protein sequence ID" value="EAX95406.1"/>
    <property type="molecule type" value="Genomic_DNA"/>
</dbReference>
<feature type="domain" description="DNA2/NAM7 helicase-like C-terminal" evidence="23">
    <location>
        <begin position="774"/>
        <end position="997"/>
    </location>
</feature>
<dbReference type="PANTHER" id="PTHR10887">
    <property type="entry name" value="DNA2/NAM7 HELICASE FAMILY"/>
    <property type="match status" value="1"/>
</dbReference>
<dbReference type="GO" id="GO:0017116">
    <property type="term" value="F:single-stranded DNA helicase activity"/>
    <property type="evidence" value="ECO:0007669"/>
    <property type="project" value="UniProtKB-UniRule"/>
</dbReference>
<dbReference type="GO" id="GO:0003677">
    <property type="term" value="F:DNA binding"/>
    <property type="evidence" value="ECO:0007669"/>
    <property type="project" value="UniProtKB-UniRule"/>
</dbReference>
<dbReference type="PANTHER" id="PTHR10887:SF433">
    <property type="entry name" value="DNA REPLICATION ATP-DEPENDENT HELICASE_NUCLEASE DNA2"/>
    <property type="match status" value="1"/>
</dbReference>
<evidence type="ECO:0000256" key="20">
    <source>
        <dbReference type="SAM" id="MobiDB-lite"/>
    </source>
</evidence>
<evidence type="ECO:0000259" key="22">
    <source>
        <dbReference type="Pfam" id="PF13086"/>
    </source>
</evidence>
<sequence>MTSFLSDSDDDSAAILPPLHQEIYEELCSGDEVTEEPVSSGFIGVPSVISEDQPLFTVIDYFIRQIYNYYTEIFVRLWPGLGHSERYVHLRGQWATSSISIADPCFIVGKWELGDDPVGNVYQNKYYTIIDDANGFFISLPHVLISGTEMATAQRCRRQTYINSVCPERISNMDMFRGSICHILLQRVFFGLRNQDIDHTLDQLLESSKYELFLMEETKESAKSTIIPYLETIRLIADAIETNSNKFTLDHRLFNGIATPIEALPPYGAKTVQEEENIWSFQWGLKGKIDATMEKEGIMFPFELKTGSSYNGQVKDDNVLQLSSYIFMLKERYKTQSAPCGLLFYMKDKSSFIIKPRRSELLSIVMSRNLIAHSLAHGSIPPTAGSSHICKYCPGQKICAFLEYDNDCPVKSFLNGKLSYTPNLRHREFYNEWDRLLVNEMLNSLDLQTQIWTSPVQKRISSGRALNNLHTNNGKSPIVTFYLNSGTIEKTQICVSNIVLITKNGIPPVIARGNVSAIEGNQITIEMIQSTMNEEEQDICLDLWESYNTVTRCRRNLMIMLTEDNQCCENLRNFIIENKSPVFTSLPKQTNISQENELNHDQMHAIKMALRAQDYMLLLGMPGTGKTTTLALLVESFEKNNQTVLICSYTHAAVDNLCSKLIDRGVNFVRIGRLESISEKVRSHCLDSIIESCENTEQLHLSLSGVKVFACTCYAFNHPFILEKFFDVCVIDEASQISMPVVVGPLTKCNRFILVGDHYQLPPISKNEGEVPISLFKMLSEKNTHAIVTLRTQYRMNNEIMQLCNELIYSNRMRSGFSSSAKNKIYFPNISILNEFSEYSKEWISRILKPDPSVLFVDTDSVPMREGKNMSSKNNVGEGSVVSMIVSAMILAGISTESIGVITPYRAQVIFIRKALQAQISCCSKYFPHMAGNPSEIASSIEVDTVDKYQGRDKECIIISTVKSNEKKSPGAHASDWQRMNVAITRAKTKLIFVGSRSTLENSPFFEHLFDLLSDNNFFSLPLSVNEGESKPFRSIDSSQSLSNIDTQDY</sequence>
<evidence type="ECO:0000256" key="8">
    <source>
        <dbReference type="ARBA" id="ARBA00022763"/>
    </source>
</evidence>
<comment type="similarity">
    <text evidence="2 19">Belongs to the DNA2/NAM7 helicase family.</text>
</comment>
<dbReference type="RefSeq" id="XP_001308336.1">
    <property type="nucleotide sequence ID" value="XM_001308335.1"/>
</dbReference>
<dbReference type="GO" id="GO:0005694">
    <property type="term" value="C:chromosome"/>
    <property type="evidence" value="ECO:0007669"/>
    <property type="project" value="UniProtKB-SubCell"/>
</dbReference>
<dbReference type="Pfam" id="PF08696">
    <property type="entry name" value="Dna2"/>
    <property type="match status" value="1"/>
</dbReference>
<evidence type="ECO:0000256" key="3">
    <source>
        <dbReference type="ARBA" id="ARBA00022485"/>
    </source>
</evidence>
<dbReference type="InParanoid" id="A2FI53"/>
<evidence type="ECO:0000256" key="9">
    <source>
        <dbReference type="ARBA" id="ARBA00022801"/>
    </source>
</evidence>
<dbReference type="CDD" id="cd18041">
    <property type="entry name" value="DEXXQc_DNA2"/>
    <property type="match status" value="1"/>
</dbReference>
<comment type="cofactor">
    <cofactor evidence="1">
        <name>[4Fe-4S] cluster</name>
        <dbReference type="ChEBI" id="CHEBI:49883"/>
    </cofactor>
</comment>
<keyword evidence="7 19" id="KW-0547">Nucleotide-binding</keyword>
<dbReference type="VEuPathDB" id="TrichDB:TVAG_461790"/>
<dbReference type="InterPro" id="IPR041677">
    <property type="entry name" value="DNA2/NAM7_AAA_11"/>
</dbReference>
<feature type="domain" description="DNA2/NAM7 helicase helicase" evidence="22">
    <location>
        <begin position="703"/>
        <end position="766"/>
    </location>
</feature>
<feature type="compositionally biased region" description="Polar residues" evidence="20">
    <location>
        <begin position="1036"/>
        <end position="1050"/>
    </location>
</feature>
<dbReference type="GO" id="GO:0051539">
    <property type="term" value="F:4 iron, 4 sulfur cluster binding"/>
    <property type="evidence" value="ECO:0007669"/>
    <property type="project" value="UniProtKB-UniRule"/>
</dbReference>
<dbReference type="GO" id="GO:0033567">
    <property type="term" value="P:DNA replication, Okazaki fragment processing"/>
    <property type="evidence" value="ECO:0007669"/>
    <property type="project" value="UniProtKB-UniRule"/>
</dbReference>
<dbReference type="Gene3D" id="3.90.320.10">
    <property type="match status" value="1"/>
</dbReference>
<dbReference type="InterPro" id="IPR011604">
    <property type="entry name" value="PDDEXK-like_dom_sf"/>
</dbReference>
<evidence type="ECO:0000256" key="11">
    <source>
        <dbReference type="ARBA" id="ARBA00022840"/>
    </source>
</evidence>
<evidence type="ECO:0000256" key="7">
    <source>
        <dbReference type="ARBA" id="ARBA00022741"/>
    </source>
</evidence>
<reference evidence="24" key="2">
    <citation type="journal article" date="2007" name="Science">
        <title>Draft genome sequence of the sexually transmitted pathogen Trichomonas vaginalis.</title>
        <authorList>
            <person name="Carlton J.M."/>
            <person name="Hirt R.P."/>
            <person name="Silva J.C."/>
            <person name="Delcher A.L."/>
            <person name="Schatz M."/>
            <person name="Zhao Q."/>
            <person name="Wortman J.R."/>
            <person name="Bidwell S.L."/>
            <person name="Alsmark U.C.M."/>
            <person name="Besteiro S."/>
            <person name="Sicheritz-Ponten T."/>
            <person name="Noel C.J."/>
            <person name="Dacks J.B."/>
            <person name="Foster P.G."/>
            <person name="Simillion C."/>
            <person name="Van de Peer Y."/>
            <person name="Miranda-Saavedra D."/>
            <person name="Barton G.J."/>
            <person name="Westrop G.D."/>
            <person name="Mueller S."/>
            <person name="Dessi D."/>
            <person name="Fiori P.L."/>
            <person name="Ren Q."/>
            <person name="Paulsen I."/>
            <person name="Zhang H."/>
            <person name="Bastida-Corcuera F.D."/>
            <person name="Simoes-Barbosa A."/>
            <person name="Brown M.T."/>
            <person name="Hayes R.D."/>
            <person name="Mukherjee M."/>
            <person name="Okumura C.Y."/>
            <person name="Schneider R."/>
            <person name="Smith A.J."/>
            <person name="Vanacova S."/>
            <person name="Villalvazo M."/>
            <person name="Haas B.J."/>
            <person name="Pertea M."/>
            <person name="Feldblyum T.V."/>
            <person name="Utterback T.R."/>
            <person name="Shu C.L."/>
            <person name="Osoegawa K."/>
            <person name="de Jong P.J."/>
            <person name="Hrdy I."/>
            <person name="Horvathova L."/>
            <person name="Zubacova Z."/>
            <person name="Dolezal P."/>
            <person name="Malik S.B."/>
            <person name="Logsdon J.M. Jr."/>
            <person name="Henze K."/>
            <person name="Gupta A."/>
            <person name="Wang C.C."/>
            <person name="Dunne R.L."/>
            <person name="Upcroft J.A."/>
            <person name="Upcroft P."/>
            <person name="White O."/>
            <person name="Salzberg S.L."/>
            <person name="Tang P."/>
            <person name="Chiu C.-H."/>
            <person name="Lee Y.-S."/>
            <person name="Embley T.M."/>
            <person name="Coombs G.H."/>
            <person name="Mottram J.C."/>
            <person name="Tachezy J."/>
            <person name="Fraser-Liggett C.M."/>
            <person name="Johnson P.J."/>
        </authorList>
    </citation>
    <scope>NUCLEOTIDE SEQUENCE [LARGE SCALE GENOMIC DNA]</scope>
    <source>
        <strain evidence="24">G3</strain>
    </source>
</reference>
<keyword evidence="13 19" id="KW-0411">Iron-sulfur</keyword>
<evidence type="ECO:0000256" key="6">
    <source>
        <dbReference type="ARBA" id="ARBA00022723"/>
    </source>
</evidence>
<evidence type="ECO:0000256" key="17">
    <source>
        <dbReference type="ARBA" id="ARBA00023268"/>
    </source>
</evidence>
<feature type="region of interest" description="Disordered" evidence="20">
    <location>
        <begin position="1030"/>
        <end position="1050"/>
    </location>
</feature>
<keyword evidence="5 19" id="KW-0540">Nuclease</keyword>
<dbReference type="GO" id="GO:0005634">
    <property type="term" value="C:nucleus"/>
    <property type="evidence" value="ECO:0007669"/>
    <property type="project" value="UniProtKB-SubCell"/>
</dbReference>
<feature type="domain" description="DNA replication factor Dna2 N-terminal" evidence="21">
    <location>
        <begin position="83"/>
        <end position="294"/>
    </location>
</feature>
<comment type="catalytic activity">
    <reaction evidence="18 19">
        <text>ATP + H2O = ADP + phosphate + H(+)</text>
        <dbReference type="Rhea" id="RHEA:13065"/>
        <dbReference type="ChEBI" id="CHEBI:15377"/>
        <dbReference type="ChEBI" id="CHEBI:15378"/>
        <dbReference type="ChEBI" id="CHEBI:30616"/>
        <dbReference type="ChEBI" id="CHEBI:43474"/>
        <dbReference type="ChEBI" id="CHEBI:456216"/>
        <dbReference type="EC" id="3.6.4.12"/>
    </reaction>
</comment>
<evidence type="ECO:0000256" key="14">
    <source>
        <dbReference type="ARBA" id="ARBA00023125"/>
    </source>
</evidence>
<comment type="function">
    <text evidence="19">Key enzyme involved in DNA replication and DNA repair. Involved in Okazaki fragments processing by cleaving long flaps that escape FEN1: flaps that are longer than 27 nucleotides are coated by replication protein A complex (RPA), leading to recruit DNA2 which cleaves the flap until it is too short to bind RPA and becomes a substrate for FEN1. Also involved in 5'-end resection of DNA during double-strand break (DSB) repair by mediating the cleavage of 5'-ssDNA.</text>
</comment>
<dbReference type="FunFam" id="3.40.50.300:FF:001889">
    <property type="entry name" value="DNA replication helicase/nuclease 2"/>
    <property type="match status" value="1"/>
</dbReference>
<keyword evidence="8 19" id="KW-0227">DNA damage</keyword>
<dbReference type="OrthoDB" id="306218at2759"/>
<keyword evidence="14 19" id="KW-0238">DNA-binding</keyword>
<evidence type="ECO:0000313" key="25">
    <source>
        <dbReference type="Proteomes" id="UP000001542"/>
    </source>
</evidence>
<dbReference type="GO" id="GO:0071932">
    <property type="term" value="P:replication fork reversal"/>
    <property type="evidence" value="ECO:0000318"/>
    <property type="project" value="GO_Central"/>
</dbReference>
<dbReference type="GO" id="GO:0006281">
    <property type="term" value="P:DNA repair"/>
    <property type="evidence" value="ECO:0007669"/>
    <property type="project" value="UniProtKB-KW"/>
</dbReference>
<dbReference type="EC" id="3.1.-.-" evidence="19"/>
<keyword evidence="15 19" id="KW-0234">DNA repair</keyword>
<dbReference type="GO" id="GO:0016887">
    <property type="term" value="F:ATP hydrolysis activity"/>
    <property type="evidence" value="ECO:0007669"/>
    <property type="project" value="RHEA"/>
</dbReference>
<evidence type="ECO:0000256" key="15">
    <source>
        <dbReference type="ARBA" id="ARBA00023204"/>
    </source>
</evidence>
<evidence type="ECO:0000256" key="18">
    <source>
        <dbReference type="ARBA" id="ARBA00047995"/>
    </source>
</evidence>
<evidence type="ECO:0000256" key="2">
    <source>
        <dbReference type="ARBA" id="ARBA00007913"/>
    </source>
</evidence>
<dbReference type="GO" id="GO:0005524">
    <property type="term" value="F:ATP binding"/>
    <property type="evidence" value="ECO:0007669"/>
    <property type="project" value="UniProtKB-UniRule"/>
</dbReference>
<dbReference type="Gene3D" id="3.40.50.300">
    <property type="entry name" value="P-loop containing nucleotide triphosphate hydrolases"/>
    <property type="match status" value="3"/>
</dbReference>
<comment type="subcellular location">
    <subcellularLocation>
        <location evidence="19">Nucleus</location>
    </subcellularLocation>
    <subcellularLocation>
        <location evidence="19">Chromosome</location>
    </subcellularLocation>
</comment>
<dbReference type="SMR" id="A2FI53"/>
<keyword evidence="6 19" id="KW-0479">Metal-binding</keyword>
<evidence type="ECO:0000256" key="16">
    <source>
        <dbReference type="ARBA" id="ARBA00023242"/>
    </source>
</evidence>
<dbReference type="CDD" id="cd18808">
    <property type="entry name" value="SF1_C_Upf1"/>
    <property type="match status" value="1"/>
</dbReference>
<dbReference type="Proteomes" id="UP000001542">
    <property type="component" value="Unassembled WGS sequence"/>
</dbReference>
<dbReference type="VEuPathDB" id="TrichDB:TVAGG3_0604150"/>
<accession>A2FI53</accession>
<dbReference type="STRING" id="5722.A2FI53"/>
<keyword evidence="12 19" id="KW-0408">Iron</keyword>
<dbReference type="Pfam" id="PF13086">
    <property type="entry name" value="AAA_11"/>
    <property type="match status" value="2"/>
</dbReference>
<keyword evidence="17 19" id="KW-0511">Multifunctional enzyme</keyword>
<protein>
    <recommendedName>
        <fullName evidence="19">DNA replication ATP-dependent helicase/nuclease</fullName>
        <ecNumber evidence="19">3.1.-.-</ecNumber>
        <ecNumber evidence="19">3.6.4.12</ecNumber>
    </recommendedName>
</protein>
<reference evidence="24" key="1">
    <citation type="submission" date="2006-10" db="EMBL/GenBank/DDBJ databases">
        <authorList>
            <person name="Amadeo P."/>
            <person name="Zhao Q."/>
            <person name="Wortman J."/>
            <person name="Fraser-Liggett C."/>
            <person name="Carlton J."/>
        </authorList>
    </citation>
    <scope>NUCLEOTIDE SEQUENCE</scope>
    <source>
        <strain evidence="24">G3</strain>
    </source>
</reference>
<dbReference type="InterPro" id="IPR027417">
    <property type="entry name" value="P-loop_NTPase"/>
</dbReference>
<name>A2FI53_TRIV3</name>